<reference evidence="4 5" key="1">
    <citation type="submission" date="2024-09" db="EMBL/GenBank/DDBJ databases">
        <authorList>
            <person name="Sun Q."/>
            <person name="Mori K."/>
        </authorList>
    </citation>
    <scope>NUCLEOTIDE SEQUENCE [LARGE SCALE GENOMIC DNA]</scope>
    <source>
        <strain evidence="4 5">CGMCC 1.15906</strain>
    </source>
</reference>
<dbReference type="PANTHER" id="PTHR37981:SF1">
    <property type="entry name" value="SGNH HYDROLASE-TYPE ESTERASE DOMAIN-CONTAINING PROTEIN"/>
    <property type="match status" value="1"/>
</dbReference>
<accession>A0ABV6QKU7</accession>
<evidence type="ECO:0000256" key="1">
    <source>
        <dbReference type="SAM" id="MobiDB-lite"/>
    </source>
</evidence>
<comment type="caution">
    <text evidence="4">The sequence shown here is derived from an EMBL/GenBank/DDBJ whole genome shotgun (WGS) entry which is preliminary data.</text>
</comment>
<dbReference type="InterPro" id="IPR023346">
    <property type="entry name" value="Lysozyme-like_dom_sf"/>
</dbReference>
<evidence type="ECO:0000313" key="4">
    <source>
        <dbReference type="EMBL" id="MFC0624217.1"/>
    </source>
</evidence>
<dbReference type="InterPro" id="IPR036514">
    <property type="entry name" value="SGNH_hydro_sf"/>
</dbReference>
<dbReference type="SUPFAM" id="SSF53955">
    <property type="entry name" value="Lysozyme-like"/>
    <property type="match status" value="1"/>
</dbReference>
<feature type="chain" id="PRO_5045219056" description="Golvesin/Xly CBD-like domain-containing protein" evidence="2">
    <location>
        <begin position="31"/>
        <end position="1278"/>
    </location>
</feature>
<dbReference type="EMBL" id="JBHLTC010000010">
    <property type="protein sequence ID" value="MFC0624217.1"/>
    <property type="molecule type" value="Genomic_DNA"/>
</dbReference>
<dbReference type="Gene3D" id="3.40.50.1110">
    <property type="entry name" value="SGNH hydrolase"/>
    <property type="match status" value="1"/>
</dbReference>
<evidence type="ECO:0000313" key="5">
    <source>
        <dbReference type="Proteomes" id="UP001589890"/>
    </source>
</evidence>
<dbReference type="CDD" id="cd01823">
    <property type="entry name" value="SEST_like"/>
    <property type="match status" value="1"/>
</dbReference>
<gene>
    <name evidence="4" type="ORF">ACFFGN_09090</name>
</gene>
<evidence type="ECO:0000256" key="2">
    <source>
        <dbReference type="SAM" id="SignalP"/>
    </source>
</evidence>
<evidence type="ECO:0000259" key="3">
    <source>
        <dbReference type="Pfam" id="PF25275"/>
    </source>
</evidence>
<dbReference type="SUPFAM" id="SSF52266">
    <property type="entry name" value="SGNH hydrolase"/>
    <property type="match status" value="1"/>
</dbReference>
<feature type="region of interest" description="Disordered" evidence="1">
    <location>
        <begin position="749"/>
        <end position="773"/>
    </location>
</feature>
<protein>
    <recommendedName>
        <fullName evidence="3">Golvesin/Xly CBD-like domain-containing protein</fullName>
    </recommendedName>
</protein>
<organism evidence="4 5">
    <name type="scientific">Kribbella deserti</name>
    <dbReference type="NCBI Taxonomy" id="1926257"/>
    <lineage>
        <taxon>Bacteria</taxon>
        <taxon>Bacillati</taxon>
        <taxon>Actinomycetota</taxon>
        <taxon>Actinomycetes</taxon>
        <taxon>Propionibacteriales</taxon>
        <taxon>Kribbellaceae</taxon>
        <taxon>Kribbella</taxon>
    </lineage>
</organism>
<dbReference type="Pfam" id="PF25275">
    <property type="entry name" value="Golvesin_C"/>
    <property type="match status" value="1"/>
</dbReference>
<sequence>MRAHKVRFRKLTAMLVSGALAVTAVGSSTAAAEGPADVVRPSAPKSPGEPKPVDRVPGQLADKVLGAGWKSSKDRAWSLVGSQSGLHVLQAQESRGYAWKVLATLAESGFETDSWIGNGCITSSGRYLAVAYAPRTFTNDATAFDKAAFAAVVNLRTGLVRKLAVTTTLAYFNPGCGSDDQVVFAQYNHQGPKRTRIHTVSAPTGRVLRSGVFVGELTSAVPINDQVMAADGSRLVRLLPNSAMRTELALTGTVSRVRFAGRRNVVLSQTHGERTTVQIYDLSKRRMTAIATGPRTETRSHQGPSGRVFITGAKALVQTMPQTVRILRGKAGLQVADAGGLTIESVQRQGRDDKVAIAAVADTGQPVRFLLPSLRQAPAPFRSSSPALKLRPAAVAGEADTPIDPGATCAVPRNDVRTQVYQPNPRQVEWAVDQAVNNNLMTARPANWKQSGLPSYTPQLMAKFQLPALRGGGFIPPQVLLGILAQESNLWQASGRVIETWSGNPLIGNYYGRVGNGWSIDFSKADCGYGVGQITDGMRKGNTIWGGLNEQRAIAVDYTVNIAAAAKILSEKWNQLYDAGLLVNGGKSSRLESWFGAVWAYNSGFHPKSGTSEPWGLGWTNNPLSGLWDPARRPFLEYSRADAAHPQDWPYPEKIMGWAAYPLENPRLGATYRAAWWTDAVTSGTEKRRQVKPPLPTFCVTAVNDCVPTAPRTQNCPRADSKCWWYPPVKWKDCHDTTADTCGRGLVRFNTTYPEPQPDQAHTPPDPEQNPPVCNRDGIPSNSRVIDDVPPGVLSVRPQCGTPSATAGSFSLKFGAAEVNGTPVQYTSKIDFHQAGLGFHGHTWLTHTTWDGTLDQSRTVTGKWTLDQPMAGWGRVLVHLPEIATITRQAKYVVDRGDGRPPVARYVNTSVKANKWVSLGVFQFGAGRPSVTLSNRTFDAKYFDSNINPYAIDRQENIAWDAVAFQPLPAKPTIVAAAVGDSYGSGEGAGDYLAGTDHSGEFPLARSACHRSKNAWSRLVSPAGLGGQALGAVSDTFSPAAELSFVSCSGAVSENLSEAHDSTDPLYLGGGQHHEVAQIEAGYLDESTNLVFVSLGGNDAFFSKVLTFCVKSALNCPDNVMPGDSTVLDIAQRERITGPVQERVVAAIQRISVAAPNAQIVYAGYPRLLDGTAVACPDGLGLGEVSWINKMSDLLADTTAATLAQLSRDTGIRVTYVDTRPKFINRGACAGTDSAINFFKTAHTPGDNPEEPVSAESFHPNGSGTRLYVDAIKQKMGW</sequence>
<dbReference type="PANTHER" id="PTHR37981">
    <property type="entry name" value="LIPASE 2"/>
    <property type="match status" value="1"/>
</dbReference>
<keyword evidence="2" id="KW-0732">Signal</keyword>
<dbReference type="InterPro" id="IPR037460">
    <property type="entry name" value="SEST-like"/>
</dbReference>
<dbReference type="Proteomes" id="UP001589890">
    <property type="component" value="Unassembled WGS sequence"/>
</dbReference>
<dbReference type="InterPro" id="IPR033803">
    <property type="entry name" value="CBD-like_Golvesin-Xly"/>
</dbReference>
<dbReference type="RefSeq" id="WP_380045215.1">
    <property type="nucleotide sequence ID" value="NZ_JBHLTC010000010.1"/>
</dbReference>
<feature type="signal peptide" evidence="2">
    <location>
        <begin position="1"/>
        <end position="30"/>
    </location>
</feature>
<feature type="domain" description="Golvesin/Xly CBD-like" evidence="3">
    <location>
        <begin position="856"/>
        <end position="940"/>
    </location>
</feature>
<name>A0ABV6QKU7_9ACTN</name>
<feature type="region of interest" description="Disordered" evidence="1">
    <location>
        <begin position="33"/>
        <end position="55"/>
    </location>
</feature>
<keyword evidence="5" id="KW-1185">Reference proteome</keyword>
<proteinExistence type="predicted"/>